<dbReference type="Proteomes" id="UP001596409">
    <property type="component" value="Unassembled WGS sequence"/>
</dbReference>
<dbReference type="PROSITE" id="PS51257">
    <property type="entry name" value="PROKAR_LIPOPROTEIN"/>
    <property type="match status" value="1"/>
</dbReference>
<comment type="caution">
    <text evidence="3">The sequence shown here is derived from an EMBL/GenBank/DDBJ whole genome shotgun (WGS) entry which is preliminary data.</text>
</comment>
<proteinExistence type="predicted"/>
<evidence type="ECO:0000256" key="2">
    <source>
        <dbReference type="SAM" id="SignalP"/>
    </source>
</evidence>
<organism evidence="3 4">
    <name type="scientific">Streptomyces viridiviolaceus</name>
    <dbReference type="NCBI Taxonomy" id="68282"/>
    <lineage>
        <taxon>Bacteria</taxon>
        <taxon>Bacillati</taxon>
        <taxon>Actinomycetota</taxon>
        <taxon>Actinomycetes</taxon>
        <taxon>Kitasatosporales</taxon>
        <taxon>Streptomycetaceae</taxon>
        <taxon>Streptomyces</taxon>
    </lineage>
</organism>
<dbReference type="PANTHER" id="PTHR38589">
    <property type="entry name" value="BLR0621 PROTEIN"/>
    <property type="match status" value="1"/>
</dbReference>
<dbReference type="EMBL" id="JBHSYM010000060">
    <property type="protein sequence ID" value="MFC7015158.1"/>
    <property type="molecule type" value="Genomic_DNA"/>
</dbReference>
<evidence type="ECO:0000256" key="1">
    <source>
        <dbReference type="SAM" id="MobiDB-lite"/>
    </source>
</evidence>
<evidence type="ECO:0008006" key="5">
    <source>
        <dbReference type="Google" id="ProtNLM"/>
    </source>
</evidence>
<sequence>MPVRKTVAFTIGVALCTGILGTGCAQEPDAPSAREPRTPSSDAPRPAPPHPAAPAAPAAPARLLPGLGPAMQGRVPATTTQALVVRGTTQDANRARAALYERDAGHGWRLVAGPWRAHNGLQGWTTDHWVGDLRTPVGVFGLSDAGGLLPDPGTRLPYDQDPLFRAEGTGHLGEPLEGSFDYVVAVDYNRVSGTTPLDETKPMGAARGGGVWIHVDHRGPTSACISLSEDHMRALLRALDPARKPVVVMGPNAELSK</sequence>
<gene>
    <name evidence="3" type="ORF">ACFQMH_26320</name>
</gene>
<evidence type="ECO:0000313" key="3">
    <source>
        <dbReference type="EMBL" id="MFC7015158.1"/>
    </source>
</evidence>
<protein>
    <recommendedName>
        <fullName evidence="5">Lipoprotein</fullName>
    </recommendedName>
</protein>
<accession>A0ABW2E5C3</accession>
<name>A0ABW2E5C3_9ACTN</name>
<reference evidence="4" key="1">
    <citation type="journal article" date="2019" name="Int. J. Syst. Evol. Microbiol.">
        <title>The Global Catalogue of Microorganisms (GCM) 10K type strain sequencing project: providing services to taxonomists for standard genome sequencing and annotation.</title>
        <authorList>
            <consortium name="The Broad Institute Genomics Platform"/>
            <consortium name="The Broad Institute Genome Sequencing Center for Infectious Disease"/>
            <person name="Wu L."/>
            <person name="Ma J."/>
        </authorList>
    </citation>
    <scope>NUCLEOTIDE SEQUENCE [LARGE SCALE GENOMIC DNA]</scope>
    <source>
        <strain evidence="4">JCM 4855</strain>
    </source>
</reference>
<feature type="chain" id="PRO_5046596708" description="Lipoprotein" evidence="2">
    <location>
        <begin position="26"/>
        <end position="257"/>
    </location>
</feature>
<keyword evidence="4" id="KW-1185">Reference proteome</keyword>
<dbReference type="PANTHER" id="PTHR38589:SF1">
    <property type="entry name" value="BLR0621 PROTEIN"/>
    <property type="match status" value="1"/>
</dbReference>
<keyword evidence="2" id="KW-0732">Signal</keyword>
<feature type="signal peptide" evidence="2">
    <location>
        <begin position="1"/>
        <end position="25"/>
    </location>
</feature>
<feature type="region of interest" description="Disordered" evidence="1">
    <location>
        <begin position="25"/>
        <end position="70"/>
    </location>
</feature>
<dbReference type="RefSeq" id="WP_189873733.1">
    <property type="nucleotide sequence ID" value="NZ_BMWA01000013.1"/>
</dbReference>
<evidence type="ECO:0000313" key="4">
    <source>
        <dbReference type="Proteomes" id="UP001596409"/>
    </source>
</evidence>
<feature type="compositionally biased region" description="Low complexity" evidence="1">
    <location>
        <begin position="55"/>
        <end position="70"/>
    </location>
</feature>
<feature type="compositionally biased region" description="Pro residues" evidence="1">
    <location>
        <begin position="45"/>
        <end position="54"/>
    </location>
</feature>